<dbReference type="InterPro" id="IPR049127">
    <property type="entry name" value="TECR-like_N"/>
</dbReference>
<keyword evidence="8" id="KW-0560">Oxidoreductase</keyword>
<keyword evidence="7 11" id="KW-1133">Transmembrane helix</keyword>
<dbReference type="GO" id="GO:0005783">
    <property type="term" value="C:endoplasmic reticulum"/>
    <property type="evidence" value="ECO:0007669"/>
    <property type="project" value="UniProtKB-SubCell"/>
</dbReference>
<evidence type="ECO:0000256" key="6">
    <source>
        <dbReference type="ARBA" id="ARBA00022824"/>
    </source>
</evidence>
<evidence type="ECO:0000256" key="9">
    <source>
        <dbReference type="ARBA" id="ARBA00023098"/>
    </source>
</evidence>
<feature type="domain" description="3-oxo-5-alpha-steroid 4-dehydrogenase C-terminal" evidence="12">
    <location>
        <begin position="155"/>
        <end position="312"/>
    </location>
</feature>
<dbReference type="Pfam" id="PF02544">
    <property type="entry name" value="Steroid_dh"/>
    <property type="match status" value="1"/>
</dbReference>
<dbReference type="GO" id="GO:0042761">
    <property type="term" value="P:very long-chain fatty acid biosynthetic process"/>
    <property type="evidence" value="ECO:0007669"/>
    <property type="project" value="TreeGrafter"/>
</dbReference>
<evidence type="ECO:0000256" key="1">
    <source>
        <dbReference type="ARBA" id="ARBA00004141"/>
    </source>
</evidence>
<accession>A0A9P6CGV1</accession>
<evidence type="ECO:0000313" key="15">
    <source>
        <dbReference type="Proteomes" id="UP000807353"/>
    </source>
</evidence>
<comment type="similarity">
    <text evidence="3">Belongs to the steroid 5-alpha reductase family.</text>
</comment>
<evidence type="ECO:0000256" key="5">
    <source>
        <dbReference type="ARBA" id="ARBA00022692"/>
    </source>
</evidence>
<reference evidence="14" key="1">
    <citation type="submission" date="2020-11" db="EMBL/GenBank/DDBJ databases">
        <authorList>
            <consortium name="DOE Joint Genome Institute"/>
            <person name="Ahrendt S."/>
            <person name="Riley R."/>
            <person name="Andreopoulos W."/>
            <person name="Labutti K."/>
            <person name="Pangilinan J."/>
            <person name="Ruiz-Duenas F.J."/>
            <person name="Barrasa J.M."/>
            <person name="Sanchez-Garcia M."/>
            <person name="Camarero S."/>
            <person name="Miyauchi S."/>
            <person name="Serrano A."/>
            <person name="Linde D."/>
            <person name="Babiker R."/>
            <person name="Drula E."/>
            <person name="Ayuso-Fernandez I."/>
            <person name="Pacheco R."/>
            <person name="Padilla G."/>
            <person name="Ferreira P."/>
            <person name="Barriuso J."/>
            <person name="Kellner H."/>
            <person name="Castanera R."/>
            <person name="Alfaro M."/>
            <person name="Ramirez L."/>
            <person name="Pisabarro A.G."/>
            <person name="Kuo A."/>
            <person name="Tritt A."/>
            <person name="Lipzen A."/>
            <person name="He G."/>
            <person name="Yan M."/>
            <person name="Ng V."/>
            <person name="Cullen D."/>
            <person name="Martin F."/>
            <person name="Rosso M.-N."/>
            <person name="Henrissat B."/>
            <person name="Hibbett D."/>
            <person name="Martinez A.T."/>
            <person name="Grigoriev I.V."/>
        </authorList>
    </citation>
    <scope>NUCLEOTIDE SEQUENCE</scope>
    <source>
        <strain evidence="14">CBS 247.69</strain>
    </source>
</reference>
<evidence type="ECO:0000313" key="14">
    <source>
        <dbReference type="EMBL" id="KAF9460329.1"/>
    </source>
</evidence>
<evidence type="ECO:0000256" key="7">
    <source>
        <dbReference type="ARBA" id="ARBA00022989"/>
    </source>
</evidence>
<feature type="domain" description="TECR-like N-terminal" evidence="13">
    <location>
        <begin position="25"/>
        <end position="75"/>
    </location>
</feature>
<keyword evidence="15" id="KW-1185">Reference proteome</keyword>
<dbReference type="InterPro" id="IPR001104">
    <property type="entry name" value="3-oxo-5_a-steroid_4-DH_C"/>
</dbReference>
<evidence type="ECO:0000256" key="10">
    <source>
        <dbReference type="ARBA" id="ARBA00023136"/>
    </source>
</evidence>
<dbReference type="AlphaFoldDB" id="A0A9P6CGV1"/>
<keyword evidence="4" id="KW-0444">Lipid biosynthesis</keyword>
<evidence type="ECO:0000256" key="11">
    <source>
        <dbReference type="SAM" id="Phobius"/>
    </source>
</evidence>
<dbReference type="Proteomes" id="UP000807353">
    <property type="component" value="Unassembled WGS sequence"/>
</dbReference>
<organism evidence="14 15">
    <name type="scientific">Collybia nuda</name>
    <dbReference type="NCBI Taxonomy" id="64659"/>
    <lineage>
        <taxon>Eukaryota</taxon>
        <taxon>Fungi</taxon>
        <taxon>Dikarya</taxon>
        <taxon>Basidiomycota</taxon>
        <taxon>Agaricomycotina</taxon>
        <taxon>Agaricomycetes</taxon>
        <taxon>Agaricomycetidae</taxon>
        <taxon>Agaricales</taxon>
        <taxon>Tricholomatineae</taxon>
        <taxon>Clitocybaceae</taxon>
        <taxon>Collybia</taxon>
    </lineage>
</organism>
<dbReference type="PANTHER" id="PTHR10556">
    <property type="entry name" value="3-OXO-5-ALPHA-STEROID 4-DEHYDROGENASE"/>
    <property type="match status" value="1"/>
</dbReference>
<protein>
    <submittedName>
        <fullName evidence="14">3-oxo-5-alpha-steroid 4-dehydrogenase-domain-containing protein</fullName>
    </submittedName>
</protein>
<dbReference type="PROSITE" id="PS50244">
    <property type="entry name" value="S5A_REDUCTASE"/>
    <property type="match status" value="1"/>
</dbReference>
<comment type="subcellular location">
    <subcellularLocation>
        <location evidence="2">Endoplasmic reticulum</location>
    </subcellularLocation>
    <subcellularLocation>
        <location evidence="1">Membrane</location>
        <topology evidence="1">Multi-pass membrane protein</topology>
    </subcellularLocation>
</comment>
<dbReference type="Pfam" id="PF21696">
    <property type="entry name" value="TECR_N"/>
    <property type="match status" value="1"/>
</dbReference>
<dbReference type="GO" id="GO:0016627">
    <property type="term" value="F:oxidoreductase activity, acting on the CH-CH group of donors"/>
    <property type="evidence" value="ECO:0007669"/>
    <property type="project" value="InterPro"/>
</dbReference>
<dbReference type="PANTHER" id="PTHR10556:SF28">
    <property type="entry name" value="VERY-LONG-CHAIN ENOYL-COA REDUCTASE"/>
    <property type="match status" value="1"/>
</dbReference>
<keyword evidence="5 11" id="KW-0812">Transmembrane</keyword>
<keyword evidence="10 11" id="KW-0472">Membrane</keyword>
<comment type="caution">
    <text evidence="14">The sequence shown here is derived from an EMBL/GenBank/DDBJ whole genome shotgun (WGS) entry which is preliminary data.</text>
</comment>
<dbReference type="GO" id="GO:0016020">
    <property type="term" value="C:membrane"/>
    <property type="evidence" value="ECO:0007669"/>
    <property type="project" value="UniProtKB-SubCell"/>
</dbReference>
<sequence>MVSITISTAAKPPPFARGFPLTIDVPNDATIADVKAAIAAKFPKFYSSRQKLSLKGDRTNLVEEKKLSDVFNGKTQGGELQVKDLGPQIQWRTVFMVEYAGPLVIHPLIYHFPRLWYGKDVEHSALQKYVYAFVLLHFIKRELETVFVHRFSNGTMPLVNIFKNSAHYHILSGLFLAYDVYRPAFSQSSSYVVGTFRNDPTFLWICAGIWAFAELSNLHNHLTLRWLRPAGTRTRAVPHGYGFTFLSCPNYFFETVGWVVISVMTGSLASWLFTVVAFVQMALWALKKHRNYKKEFGKSYPRGRKAIVPFIL</sequence>
<keyword evidence="9" id="KW-0443">Lipid metabolism</keyword>
<keyword evidence="6" id="KW-0256">Endoplasmic reticulum</keyword>
<dbReference type="OrthoDB" id="540503at2759"/>
<feature type="transmembrane region" description="Helical" evidence="11">
    <location>
        <begin position="256"/>
        <end position="286"/>
    </location>
</feature>
<dbReference type="Gene3D" id="3.10.20.90">
    <property type="entry name" value="Phosphatidylinositol 3-kinase Catalytic Subunit, Chain A, domain 1"/>
    <property type="match status" value="1"/>
</dbReference>
<gene>
    <name evidence="14" type="ORF">BDZ94DRAFT_935707</name>
</gene>
<evidence type="ECO:0000259" key="12">
    <source>
        <dbReference type="Pfam" id="PF02544"/>
    </source>
</evidence>
<evidence type="ECO:0000256" key="4">
    <source>
        <dbReference type="ARBA" id="ARBA00022516"/>
    </source>
</evidence>
<evidence type="ECO:0000256" key="2">
    <source>
        <dbReference type="ARBA" id="ARBA00004240"/>
    </source>
</evidence>
<dbReference type="EMBL" id="MU150300">
    <property type="protein sequence ID" value="KAF9460329.1"/>
    <property type="molecule type" value="Genomic_DNA"/>
</dbReference>
<evidence type="ECO:0000256" key="3">
    <source>
        <dbReference type="ARBA" id="ARBA00007742"/>
    </source>
</evidence>
<dbReference type="InterPro" id="IPR039357">
    <property type="entry name" value="SRD5A/TECR"/>
</dbReference>
<evidence type="ECO:0000256" key="8">
    <source>
        <dbReference type="ARBA" id="ARBA00023002"/>
    </source>
</evidence>
<name>A0A9P6CGV1_9AGAR</name>
<evidence type="ECO:0000259" key="13">
    <source>
        <dbReference type="Pfam" id="PF21696"/>
    </source>
</evidence>
<proteinExistence type="inferred from homology"/>